<evidence type="ECO:0000313" key="2">
    <source>
        <dbReference type="Proteomes" id="UP000283269"/>
    </source>
</evidence>
<evidence type="ECO:0000313" key="1">
    <source>
        <dbReference type="EMBL" id="PPQ90532.1"/>
    </source>
</evidence>
<proteinExistence type="predicted"/>
<accession>A0A409XIE9</accession>
<keyword evidence="2" id="KW-1185">Reference proteome</keyword>
<dbReference type="InParanoid" id="A0A409XIE9"/>
<dbReference type="AlphaFoldDB" id="A0A409XIE9"/>
<dbReference type="Gene3D" id="3.40.630.30">
    <property type="match status" value="1"/>
</dbReference>
<reference evidence="1 2" key="1">
    <citation type="journal article" date="2018" name="Evol. Lett.">
        <title>Horizontal gene cluster transfer increased hallucinogenic mushroom diversity.</title>
        <authorList>
            <person name="Reynolds H.T."/>
            <person name="Vijayakumar V."/>
            <person name="Gluck-Thaler E."/>
            <person name="Korotkin H.B."/>
            <person name="Matheny P.B."/>
            <person name="Slot J.C."/>
        </authorList>
    </citation>
    <scope>NUCLEOTIDE SEQUENCE [LARGE SCALE GENOMIC DNA]</scope>
    <source>
        <strain evidence="1 2">2631</strain>
    </source>
</reference>
<name>A0A409XIE9_PSICY</name>
<protein>
    <submittedName>
        <fullName evidence="1">Uncharacterized protein</fullName>
    </submittedName>
</protein>
<comment type="caution">
    <text evidence="1">The sequence shown here is derived from an EMBL/GenBank/DDBJ whole genome shotgun (WGS) entry which is preliminary data.</text>
</comment>
<dbReference type="EMBL" id="NHYD01001617">
    <property type="protein sequence ID" value="PPQ90532.1"/>
    <property type="molecule type" value="Genomic_DNA"/>
</dbReference>
<gene>
    <name evidence="1" type="ORF">CVT25_015822</name>
</gene>
<sequence>MFLEAEIDQLVQVLLDALKGGYGCSMNSLLHQMIVPTGRQFNLHANVRAAITGEVHVICIGPDISDVVGTSIWFPQSASPFSRRVSYLLEKQRAARLNQILENMPDYLQKWCMEYVCANFAMRSITYCLFIPTDYELDVWHLHYLTVMKSHHGKECCRAMFELAAAQEAAIAYTGEGDQSAYYIAYNKRNQFPVFIDYFISYIEVAIYNKL</sequence>
<dbReference type="STRING" id="93625.A0A409XIE9"/>
<organism evidence="1 2">
    <name type="scientific">Psilocybe cyanescens</name>
    <dbReference type="NCBI Taxonomy" id="93625"/>
    <lineage>
        <taxon>Eukaryota</taxon>
        <taxon>Fungi</taxon>
        <taxon>Dikarya</taxon>
        <taxon>Basidiomycota</taxon>
        <taxon>Agaricomycotina</taxon>
        <taxon>Agaricomycetes</taxon>
        <taxon>Agaricomycetidae</taxon>
        <taxon>Agaricales</taxon>
        <taxon>Agaricineae</taxon>
        <taxon>Strophariaceae</taxon>
        <taxon>Psilocybe</taxon>
    </lineage>
</organism>
<dbReference type="Proteomes" id="UP000283269">
    <property type="component" value="Unassembled WGS sequence"/>
</dbReference>